<proteinExistence type="predicted"/>
<dbReference type="OrthoDB" id="5332281at2759"/>
<evidence type="ECO:0000313" key="4">
    <source>
        <dbReference type="Proteomes" id="UP000775872"/>
    </source>
</evidence>
<dbReference type="PANTHER" id="PTHR37544:SF3">
    <property type="entry name" value="SPRAY"/>
    <property type="match status" value="1"/>
</dbReference>
<organism evidence="3 4">
    <name type="scientific">Clonostachys solani</name>
    <dbReference type="NCBI Taxonomy" id="160281"/>
    <lineage>
        <taxon>Eukaryota</taxon>
        <taxon>Fungi</taxon>
        <taxon>Dikarya</taxon>
        <taxon>Ascomycota</taxon>
        <taxon>Pezizomycotina</taxon>
        <taxon>Sordariomycetes</taxon>
        <taxon>Hypocreomycetidae</taxon>
        <taxon>Hypocreales</taxon>
        <taxon>Bionectriaceae</taxon>
        <taxon>Clonostachys</taxon>
    </lineage>
</organism>
<reference evidence="3 4" key="2">
    <citation type="submission" date="2021-10" db="EMBL/GenBank/DDBJ databases">
        <authorList>
            <person name="Piombo E."/>
        </authorList>
    </citation>
    <scope>NUCLEOTIDE SEQUENCE [LARGE SCALE GENOMIC DNA]</scope>
</reference>
<feature type="transmembrane region" description="Helical" evidence="2">
    <location>
        <begin position="673"/>
        <end position="692"/>
    </location>
</feature>
<feature type="region of interest" description="Disordered" evidence="1">
    <location>
        <begin position="1"/>
        <end position="66"/>
    </location>
</feature>
<comment type="caution">
    <text evidence="3">The sequence shown here is derived from an EMBL/GenBank/DDBJ whole genome shotgun (WGS) entry which is preliminary data.</text>
</comment>
<feature type="region of interest" description="Disordered" evidence="1">
    <location>
        <begin position="90"/>
        <end position="125"/>
    </location>
</feature>
<reference evidence="4" key="1">
    <citation type="submission" date="2019-06" db="EMBL/GenBank/DDBJ databases">
        <authorList>
            <person name="Broberg M."/>
        </authorList>
    </citation>
    <scope>NUCLEOTIDE SEQUENCE [LARGE SCALE GENOMIC DNA]</scope>
</reference>
<dbReference type="Proteomes" id="UP000775872">
    <property type="component" value="Unassembled WGS sequence"/>
</dbReference>
<gene>
    <name evidence="3" type="ORF">CSOL1703_00017042</name>
</gene>
<feature type="region of interest" description="Disordered" evidence="1">
    <location>
        <begin position="1290"/>
        <end position="1317"/>
    </location>
</feature>
<feature type="compositionally biased region" description="Polar residues" evidence="1">
    <location>
        <begin position="49"/>
        <end position="61"/>
    </location>
</feature>
<dbReference type="PANTHER" id="PTHR37544">
    <property type="entry name" value="SPRAY-RELATED"/>
    <property type="match status" value="1"/>
</dbReference>
<feature type="transmembrane region" description="Helical" evidence="2">
    <location>
        <begin position="712"/>
        <end position="730"/>
    </location>
</feature>
<sequence length="1317" mass="146868">MASQPQDLDNQPLLAIQDHDAQDRPSTAVDLQSHNSDDSLENEGRGSPRQPQKPSTISQLSDRGKGRVLALQLGEDTSSGRSTKSIEMTEFSHEAPQGDSSATLLQPSDSEDEPTEDDTPAPQPATWSPFWLKQSLLGVFLLLFFSCTVAFPILLSYSEKPKGLGRAEMSATDVWRFAPTAVLTVITIFWSRVELQALRYMPWAIARNGPRGSEWKDLDYTTMIPPVLLFRSFQNRHFLVFFAALATALLRVQVVLSTNLFKISLRGVPEPIEVNILDSFDTVIDEPVSQISMDAYYNAVAVRDFQMNLPFGASKQAAYQTFNTKEPMRDPVTVVVDGLFTHVECRLLTNYTNPPKRASPDKKPIQKSFHYVLDMEFEGCPSPIAVRSPFMNWIDEDLRDTNFWILDHMERGASRCPSLPQETDHFVYLTGHWSATPKNKSIPTLDNLAAVLCAPRATVSKVEVVADTTSQNMTVLQDQGEPKIVNSDPWPFLEWSIPENSKRWVGIPRLDHRWDGILPGPFMTSYDLQGAMGAPSAKGSDSSVYNSQNLYQSILNITSQMSPLVAHYQLKRNASDVVQGSVSRKNPILHVDRGIGIAMTIVFACCASIALLLGLRSKSVFGTWHRDPATLLGSMTFFQEMGHSAKEAQAEQDGNRKLLWAAGSYSPMILRPWYRLLFVVYTLALIIALNATHQRSTAANGIATVGSIPSSSFLWTFLPALAMLVVALHANATDTTVRSLSTILALSRRSCTAVELDVYLLDMLGLKAWYYSLRSRIFSVTLAQSIAIICAFLTTISTLLFTPNPTSHSYRTEFDQRTWFSSVPSKETLDVDRSLTRLSISALLTISKRNNFTYPPWTYNDMVFPELSMDTSDGFWGSNTVVKASHMPAARLSEDCEEVPKSELAIKTRRVEGPAQNNEGENGEGETRVVANITQTRTCPSRSTIIAWDTSWAPWRKVSQPATSAALPFAKVLRSVYCESRPKNSSWEVVTYAWGSFSEATASFNHLSVQRCNYSWVEVPTNVSLIQADGSIQFDHSDPPIRAGEERPWSSPFQMPAFNTTGEEDSKYTSVWPLLSVASGQEVLEMGSQFNVILQPYGTLTQDDLGNPETQADVLAEATSLHRIAAAQLVHKENRLRTNQTSTVAPFRHGELSPVQARILRAGAIRLFQSEPATLALTLILSLTVSVHIWALAYTLFRYLFRDRIPFFPWDVDLKGLAPYRFNSVAMVSSLLEGSNYAEILPKRAYQMYPPELHEYFSGTFFRLGWFVGQKEKGKVFTVGIMDDKKFRPSAGDDAESVYANSHTAGKRSRVEEFPLS</sequence>
<evidence type="ECO:0000313" key="3">
    <source>
        <dbReference type="EMBL" id="CAH0055139.1"/>
    </source>
</evidence>
<name>A0A9N9ZHA6_9HYPO</name>
<accession>A0A9N9ZHA6</accession>
<keyword evidence="2" id="KW-0812">Transmembrane</keyword>
<keyword evidence="2" id="KW-1133">Transmembrane helix</keyword>
<feature type="transmembrane region" description="Helical" evidence="2">
    <location>
        <begin position="174"/>
        <end position="193"/>
    </location>
</feature>
<keyword evidence="2" id="KW-0472">Membrane</keyword>
<feature type="transmembrane region" description="Helical" evidence="2">
    <location>
        <begin position="136"/>
        <end position="154"/>
    </location>
</feature>
<feature type="transmembrane region" description="Helical" evidence="2">
    <location>
        <begin position="1175"/>
        <end position="1197"/>
    </location>
</feature>
<feature type="transmembrane region" description="Helical" evidence="2">
    <location>
        <begin position="777"/>
        <end position="801"/>
    </location>
</feature>
<dbReference type="InterPro" id="IPR021840">
    <property type="entry name" value="DUF3433"/>
</dbReference>
<feature type="compositionally biased region" description="Acidic residues" evidence="1">
    <location>
        <begin position="109"/>
        <end position="119"/>
    </location>
</feature>
<keyword evidence="4" id="KW-1185">Reference proteome</keyword>
<protein>
    <submittedName>
        <fullName evidence="3">Uncharacterized protein</fullName>
    </submittedName>
</protein>
<feature type="transmembrane region" description="Helical" evidence="2">
    <location>
        <begin position="594"/>
        <end position="615"/>
    </location>
</feature>
<evidence type="ECO:0000256" key="1">
    <source>
        <dbReference type="SAM" id="MobiDB-lite"/>
    </source>
</evidence>
<feature type="transmembrane region" description="Helical" evidence="2">
    <location>
        <begin position="238"/>
        <end position="256"/>
    </location>
</feature>
<dbReference type="EMBL" id="CABFOC020000054">
    <property type="protein sequence ID" value="CAH0055139.1"/>
    <property type="molecule type" value="Genomic_DNA"/>
</dbReference>
<dbReference type="Pfam" id="PF11915">
    <property type="entry name" value="DUF3433"/>
    <property type="match status" value="2"/>
</dbReference>
<evidence type="ECO:0000256" key="2">
    <source>
        <dbReference type="SAM" id="Phobius"/>
    </source>
</evidence>